<evidence type="ECO:0000256" key="1">
    <source>
        <dbReference type="SAM" id="MobiDB-lite"/>
    </source>
</evidence>
<dbReference type="Pfam" id="PF13409">
    <property type="entry name" value="GST_N_2"/>
    <property type="match status" value="1"/>
</dbReference>
<proteinExistence type="predicted"/>
<dbReference type="InterPro" id="IPR010987">
    <property type="entry name" value="Glutathione-S-Trfase_C-like"/>
</dbReference>
<dbReference type="Pfam" id="PF13410">
    <property type="entry name" value="GST_C_2"/>
    <property type="match status" value="1"/>
</dbReference>
<dbReference type="SFLD" id="SFLDG00358">
    <property type="entry name" value="Main_(cytGST)"/>
    <property type="match status" value="1"/>
</dbReference>
<feature type="domain" description="GST C-terminal" evidence="3">
    <location>
        <begin position="582"/>
        <end position="711"/>
    </location>
</feature>
<dbReference type="PANTHER" id="PTHR43968:SF6">
    <property type="entry name" value="GLUTATHIONE S-TRANSFERASE OMEGA"/>
    <property type="match status" value="1"/>
</dbReference>
<dbReference type="InterPro" id="IPR050983">
    <property type="entry name" value="GST_Omega/HSP26"/>
</dbReference>
<dbReference type="SUPFAM" id="SSF52833">
    <property type="entry name" value="Thioredoxin-like"/>
    <property type="match status" value="1"/>
</dbReference>
<dbReference type="InterPro" id="IPR040079">
    <property type="entry name" value="Glutathione_S-Trfase"/>
</dbReference>
<dbReference type="InterPro" id="IPR036249">
    <property type="entry name" value="Thioredoxin-like_sf"/>
</dbReference>
<accession>A0A812XER9</accession>
<feature type="compositionally biased region" description="Low complexity" evidence="1">
    <location>
        <begin position="233"/>
        <end position="245"/>
    </location>
</feature>
<feature type="domain" description="GST N-terminal" evidence="2">
    <location>
        <begin position="471"/>
        <end position="575"/>
    </location>
</feature>
<dbReference type="EMBL" id="CAJNIZ010045560">
    <property type="protein sequence ID" value="CAE7723884.1"/>
    <property type="molecule type" value="Genomic_DNA"/>
</dbReference>
<dbReference type="OrthoDB" id="4951845at2759"/>
<gene>
    <name evidence="4" type="primary">PARC</name>
    <name evidence="4" type="ORF">SPIL2461_LOCUS20676</name>
</gene>
<comment type="caution">
    <text evidence="4">The sequence shown here is derived from an EMBL/GenBank/DDBJ whole genome shotgun (WGS) entry which is preliminary data.</text>
</comment>
<dbReference type="PROSITE" id="PS50404">
    <property type="entry name" value="GST_NTER"/>
    <property type="match status" value="1"/>
</dbReference>
<dbReference type="CDD" id="cd00570">
    <property type="entry name" value="GST_N_family"/>
    <property type="match status" value="1"/>
</dbReference>
<evidence type="ECO:0000259" key="3">
    <source>
        <dbReference type="PROSITE" id="PS50405"/>
    </source>
</evidence>
<dbReference type="PANTHER" id="PTHR43968">
    <property type="match status" value="1"/>
</dbReference>
<protein>
    <submittedName>
        <fullName evidence="4">PARC protein</fullName>
    </submittedName>
</protein>
<sequence>MDMVLPAADPSEFEKLLPRPYTSGAVSAFSAEAMFSTENSIYSTRPSTSACSLGAQTRASSRSLRPRPWCQTSRRRNEGSRSNHGGLSSRSLGGSQTPLQRDRRGYETFEQLLQPGWRTPAELQEILAPKQVNENSRRDSEDDDADARGRLPYGKNITFLDEKRGAVVLGVGKTIWGAQKQMEADAKEKPLYQQKRNALKQAQTHSPFAMRGELEPPPDESSSATSSDDEEGSSSSDSVDPMLESDIGDLLPQKTAGWANTFTGAKEKSMSRRGGLDQEMIAMAEFAVAAQQAAMREAQEAQLPVEVLPGVYFGHLESPRSTLLPRTPKVGRLQKLEHSKLQQDNVHQRKLLSLPHQDRDYEYFRMDFMPKMEEPKTSATGTGRRKMASTWDAGKEPQQKGPLSAEEEERIKEEKAQYDDWRRQVLLCARHLNTHINRFETFLSVAVDCTFQPLGTCYSSDHHPPVTATTLASTSNSHRFCPFAQRAWIALEEKGVAYQYVAIEPYQEDASKPGGYSKNPLPLDGKKRRYPDFMASSPKGLLPAIEYAQADGSVHRVHESMVCVEYVDEALPGPSLMPSLSRPEARARVRIWCAYVGEKIIPHFYRLLMRETGDERQAEKKNLLDGLLVFAQAMDPVADGRGFFLGEEFTMVDVALCPWWTRFRSIAGTYRGFEVPRGGDWDRLHAWGNSCEKRPSVARTILDQNRLIANYTGYADASATSTVAQTLAAKAK</sequence>
<dbReference type="GO" id="GO:0005737">
    <property type="term" value="C:cytoplasm"/>
    <property type="evidence" value="ECO:0007669"/>
    <property type="project" value="TreeGrafter"/>
</dbReference>
<dbReference type="InterPro" id="IPR036282">
    <property type="entry name" value="Glutathione-S-Trfase_C_sf"/>
</dbReference>
<dbReference type="Gene3D" id="3.40.30.10">
    <property type="entry name" value="Glutaredoxin"/>
    <property type="match status" value="1"/>
</dbReference>
<dbReference type="SUPFAM" id="SSF47616">
    <property type="entry name" value="GST C-terminal domain-like"/>
    <property type="match status" value="1"/>
</dbReference>
<feature type="compositionally biased region" description="Polar residues" evidence="1">
    <location>
        <begin position="43"/>
        <end position="63"/>
    </location>
</feature>
<organism evidence="4 5">
    <name type="scientific">Symbiodinium pilosum</name>
    <name type="common">Dinoflagellate</name>
    <dbReference type="NCBI Taxonomy" id="2952"/>
    <lineage>
        <taxon>Eukaryota</taxon>
        <taxon>Sar</taxon>
        <taxon>Alveolata</taxon>
        <taxon>Dinophyceae</taxon>
        <taxon>Suessiales</taxon>
        <taxon>Symbiodiniaceae</taxon>
        <taxon>Symbiodinium</taxon>
    </lineage>
</organism>
<feature type="region of interest" description="Disordered" evidence="1">
    <location>
        <begin position="373"/>
        <end position="407"/>
    </location>
</feature>
<feature type="region of interest" description="Disordered" evidence="1">
    <location>
        <begin position="208"/>
        <end position="245"/>
    </location>
</feature>
<evidence type="ECO:0000259" key="2">
    <source>
        <dbReference type="PROSITE" id="PS50404"/>
    </source>
</evidence>
<dbReference type="SFLD" id="SFLDS00019">
    <property type="entry name" value="Glutathione_Transferase_(cytos"/>
    <property type="match status" value="1"/>
</dbReference>
<dbReference type="Proteomes" id="UP000649617">
    <property type="component" value="Unassembled WGS sequence"/>
</dbReference>
<evidence type="ECO:0000313" key="4">
    <source>
        <dbReference type="EMBL" id="CAE7723884.1"/>
    </source>
</evidence>
<feature type="region of interest" description="Disordered" evidence="1">
    <location>
        <begin position="128"/>
        <end position="151"/>
    </location>
</feature>
<dbReference type="PROSITE" id="PS50405">
    <property type="entry name" value="GST_CTER"/>
    <property type="match status" value="1"/>
</dbReference>
<dbReference type="InterPro" id="IPR004045">
    <property type="entry name" value="Glutathione_S-Trfase_N"/>
</dbReference>
<reference evidence="4" key="1">
    <citation type="submission" date="2021-02" db="EMBL/GenBank/DDBJ databases">
        <authorList>
            <person name="Dougan E. K."/>
            <person name="Rhodes N."/>
            <person name="Thang M."/>
            <person name="Chan C."/>
        </authorList>
    </citation>
    <scope>NUCLEOTIDE SEQUENCE</scope>
</reference>
<feature type="region of interest" description="Disordered" evidence="1">
    <location>
        <begin position="43"/>
        <end position="100"/>
    </location>
</feature>
<evidence type="ECO:0000313" key="5">
    <source>
        <dbReference type="Proteomes" id="UP000649617"/>
    </source>
</evidence>
<name>A0A812XER9_SYMPI</name>
<feature type="compositionally biased region" description="Low complexity" evidence="1">
    <location>
        <begin position="82"/>
        <end position="95"/>
    </location>
</feature>
<dbReference type="Gene3D" id="1.20.1050.10">
    <property type="match status" value="1"/>
</dbReference>
<dbReference type="AlphaFoldDB" id="A0A812XER9"/>
<keyword evidence="5" id="KW-1185">Reference proteome</keyword>